<evidence type="ECO:0000256" key="6">
    <source>
        <dbReference type="ARBA" id="ARBA00022989"/>
    </source>
</evidence>
<keyword evidence="6 8" id="KW-1133">Transmembrane helix</keyword>
<comment type="subcellular location">
    <subcellularLocation>
        <location evidence="1">Cell membrane</location>
        <topology evidence="1">Multi-pass membrane protein</topology>
    </subcellularLocation>
</comment>
<evidence type="ECO:0000256" key="7">
    <source>
        <dbReference type="ARBA" id="ARBA00023136"/>
    </source>
</evidence>
<feature type="transmembrane region" description="Helical" evidence="8">
    <location>
        <begin position="304"/>
        <end position="326"/>
    </location>
</feature>
<dbReference type="InterPro" id="IPR020846">
    <property type="entry name" value="MFS_dom"/>
</dbReference>
<evidence type="ECO:0000256" key="5">
    <source>
        <dbReference type="ARBA" id="ARBA00022692"/>
    </source>
</evidence>
<evidence type="ECO:0000256" key="1">
    <source>
        <dbReference type="ARBA" id="ARBA00004651"/>
    </source>
</evidence>
<protein>
    <submittedName>
        <fullName evidence="10">MFS transporter</fullName>
    </submittedName>
</protein>
<proteinExistence type="inferred from homology"/>
<feature type="transmembrane region" description="Helical" evidence="8">
    <location>
        <begin position="251"/>
        <end position="273"/>
    </location>
</feature>
<evidence type="ECO:0000313" key="10">
    <source>
        <dbReference type="EMBL" id="XBO73203.1"/>
    </source>
</evidence>
<dbReference type="PROSITE" id="PS50850">
    <property type="entry name" value="MFS"/>
    <property type="match status" value="1"/>
</dbReference>
<evidence type="ECO:0000256" key="8">
    <source>
        <dbReference type="SAM" id="Phobius"/>
    </source>
</evidence>
<organism evidence="10">
    <name type="scientific">Halomonas sp. RT37</name>
    <dbReference type="NCBI Taxonomy" id="2950872"/>
    <lineage>
        <taxon>Bacteria</taxon>
        <taxon>Pseudomonadati</taxon>
        <taxon>Pseudomonadota</taxon>
        <taxon>Gammaproteobacteria</taxon>
        <taxon>Oceanospirillales</taxon>
        <taxon>Halomonadaceae</taxon>
        <taxon>Halomonas</taxon>
    </lineage>
</organism>
<dbReference type="Gene3D" id="1.20.1250.20">
    <property type="entry name" value="MFS general substrate transporter like domains"/>
    <property type="match status" value="1"/>
</dbReference>
<feature type="transmembrane region" description="Helical" evidence="8">
    <location>
        <begin position="362"/>
        <end position="384"/>
    </location>
</feature>
<feature type="transmembrane region" description="Helical" evidence="8">
    <location>
        <begin position="280"/>
        <end position="298"/>
    </location>
</feature>
<evidence type="ECO:0000259" key="9">
    <source>
        <dbReference type="PROSITE" id="PS50850"/>
    </source>
</evidence>
<name>A0AAU7KQB2_9GAMM</name>
<dbReference type="GO" id="GO:0005886">
    <property type="term" value="C:plasma membrane"/>
    <property type="evidence" value="ECO:0007669"/>
    <property type="project" value="UniProtKB-SubCell"/>
</dbReference>
<dbReference type="InterPro" id="IPR011701">
    <property type="entry name" value="MFS"/>
</dbReference>
<evidence type="ECO:0000256" key="4">
    <source>
        <dbReference type="ARBA" id="ARBA00022475"/>
    </source>
</evidence>
<feature type="transmembrane region" description="Helical" evidence="8">
    <location>
        <begin position="49"/>
        <end position="66"/>
    </location>
</feature>
<keyword evidence="7 8" id="KW-0472">Membrane</keyword>
<sequence length="406" mass="43332">MIHANTPAWRRATLALCLGSMLVFINLYAPQPLLPLLRDIHEASTLKVGLVMSLATLTLALSLLVYGPLSDAIGRGGIMRASLSVAALATLLAAFAPGLDWLLVARVLQGVALGGLPAVAIAWMGDEFSPEAMSRAVGLYIAANTLGGIGGRVLGGVIGEWYGVQASFVAVGGLTLVGVAVFWWLLPAASSFAPQPFRVGHACRQMRGHLANPWLLSAYLIGGLNFLVFINQYSYMTFRLAEAPFALGPRWLGLLFLTYLGGTLGSTLSARVVARAGAPATMGVGVVIMMLALGVSLIPMLAVIIAALTLSAFGFFLCHATASGWVGRQAREGRGGASALYLVFYYLGASLGPLWLEPFWLWRGWPGVVAASWLVLATTGWLSWRLGKRLQRAQHQRVVERRLEHV</sequence>
<gene>
    <name evidence="10" type="ORF">NFG58_14500</name>
</gene>
<dbReference type="PANTHER" id="PTHR43271">
    <property type="entry name" value="BLL2771 PROTEIN"/>
    <property type="match status" value="1"/>
</dbReference>
<keyword evidence="4" id="KW-1003">Cell membrane</keyword>
<feature type="domain" description="Major facilitator superfamily (MFS) profile" evidence="9">
    <location>
        <begin position="12"/>
        <end position="395"/>
    </location>
</feature>
<keyword evidence="5 8" id="KW-0812">Transmembrane</keyword>
<evidence type="ECO:0000256" key="2">
    <source>
        <dbReference type="ARBA" id="ARBA00008335"/>
    </source>
</evidence>
<accession>A0AAU7KQB2</accession>
<dbReference type="Pfam" id="PF07690">
    <property type="entry name" value="MFS_1"/>
    <property type="match status" value="1"/>
</dbReference>
<dbReference type="SUPFAM" id="SSF103473">
    <property type="entry name" value="MFS general substrate transporter"/>
    <property type="match status" value="1"/>
</dbReference>
<feature type="transmembrane region" description="Helical" evidence="8">
    <location>
        <begin position="103"/>
        <end position="125"/>
    </location>
</feature>
<dbReference type="AlphaFoldDB" id="A0AAU7KQB2"/>
<evidence type="ECO:0000256" key="3">
    <source>
        <dbReference type="ARBA" id="ARBA00022448"/>
    </source>
</evidence>
<feature type="transmembrane region" description="Helical" evidence="8">
    <location>
        <begin position="137"/>
        <end position="158"/>
    </location>
</feature>
<dbReference type="GO" id="GO:0022857">
    <property type="term" value="F:transmembrane transporter activity"/>
    <property type="evidence" value="ECO:0007669"/>
    <property type="project" value="InterPro"/>
</dbReference>
<feature type="transmembrane region" description="Helical" evidence="8">
    <location>
        <begin position="214"/>
        <end position="231"/>
    </location>
</feature>
<reference evidence="10" key="1">
    <citation type="submission" date="2022-06" db="EMBL/GenBank/DDBJ databases">
        <title>A novel DMS-producing enzyme.</title>
        <authorList>
            <person name="Zhang Y."/>
        </authorList>
    </citation>
    <scope>NUCLEOTIDE SEQUENCE</scope>
    <source>
        <strain evidence="10">RT37</strain>
    </source>
</reference>
<dbReference type="InterPro" id="IPR036259">
    <property type="entry name" value="MFS_trans_sf"/>
</dbReference>
<feature type="transmembrane region" description="Helical" evidence="8">
    <location>
        <begin position="12"/>
        <end position="29"/>
    </location>
</feature>
<dbReference type="CDD" id="cd17324">
    <property type="entry name" value="MFS_NepI_like"/>
    <property type="match status" value="1"/>
</dbReference>
<dbReference type="EMBL" id="CP098827">
    <property type="protein sequence ID" value="XBO73203.1"/>
    <property type="molecule type" value="Genomic_DNA"/>
</dbReference>
<keyword evidence="3" id="KW-0813">Transport</keyword>
<dbReference type="PANTHER" id="PTHR43271:SF1">
    <property type="entry name" value="INNER MEMBRANE TRANSPORT PROTEIN YNFM"/>
    <property type="match status" value="1"/>
</dbReference>
<feature type="transmembrane region" description="Helical" evidence="8">
    <location>
        <begin position="78"/>
        <end position="97"/>
    </location>
</feature>
<feature type="transmembrane region" description="Helical" evidence="8">
    <location>
        <begin position="164"/>
        <end position="186"/>
    </location>
</feature>
<comment type="similarity">
    <text evidence="2">Belongs to the major facilitator superfamily.</text>
</comment>
<dbReference type="RefSeq" id="WP_348828141.1">
    <property type="nucleotide sequence ID" value="NZ_CP098827.1"/>
</dbReference>
<feature type="transmembrane region" description="Helical" evidence="8">
    <location>
        <begin position="338"/>
        <end position="356"/>
    </location>
</feature>